<dbReference type="SMART" id="SM00283">
    <property type="entry name" value="MA"/>
    <property type="match status" value="1"/>
</dbReference>
<dbReference type="GO" id="GO:0007165">
    <property type="term" value="P:signal transduction"/>
    <property type="evidence" value="ECO:0007669"/>
    <property type="project" value="UniProtKB-KW"/>
</dbReference>
<accession>A0A5C4T8N2</accession>
<feature type="transmembrane region" description="Helical" evidence="3">
    <location>
        <begin position="28"/>
        <end position="47"/>
    </location>
</feature>
<feature type="domain" description="Methyl-accepting transducer" evidence="4">
    <location>
        <begin position="223"/>
        <end position="473"/>
    </location>
</feature>
<dbReference type="Pfam" id="PF00015">
    <property type="entry name" value="MCPsignal"/>
    <property type="match status" value="1"/>
</dbReference>
<evidence type="ECO:0000256" key="2">
    <source>
        <dbReference type="PROSITE-ProRule" id="PRU00284"/>
    </source>
</evidence>
<evidence type="ECO:0000313" key="6">
    <source>
        <dbReference type="Proteomes" id="UP000307943"/>
    </source>
</evidence>
<feature type="transmembrane region" description="Helical" evidence="3">
    <location>
        <begin position="83"/>
        <end position="100"/>
    </location>
</feature>
<feature type="transmembrane region" description="Helical" evidence="3">
    <location>
        <begin position="112"/>
        <end position="145"/>
    </location>
</feature>
<name>A0A5C4T8N2_9BACL</name>
<dbReference type="Proteomes" id="UP000307943">
    <property type="component" value="Unassembled WGS sequence"/>
</dbReference>
<dbReference type="PANTHER" id="PTHR32089:SF114">
    <property type="entry name" value="METHYL-ACCEPTING CHEMOTAXIS PROTEIN MCPB"/>
    <property type="match status" value="1"/>
</dbReference>
<keyword evidence="3" id="KW-1133">Transmembrane helix</keyword>
<sequence>MLLFWRRTCGVDIQQSIKLQIMKRKNGIVFAALTVTCLLAMLSIVALGGAAKTEGSNSWVVMGLLIGLLVVFGLLHFTNRYPYALPYIAIIGNAAISFVTGMQNESISNVFAVYYGLILAAVYMSLWPTIVSLVTSSSLLAYFVITQNGAPGIAGNESTVFIYYILICAMLIMLLVVATQMSKKLEAFGVEAGQLFAQQKDDKERLLANAAAVSSNMSLIATASEENSGSFAEMSTAFQEIASGANSQVDSTLSINRSVQETGRMIGDMLDSLDELKRKTDGTSKRSMEGSDKMDTMFRVTNEFQQSIETMSREIADLTQTLQEVTRFNESIQQIAQQTNLLSLNAGIEAARAGESGKGFAVVAQEIRKLADMSGKSADEISQKLGVVSQQAAATSGSMTRIAEQMKHNAAVTLDTRQAFQEISVSVTELNEMASGYNDMMGAVRSANDSIQESTEHFASVSEQSSATMQQLSATLETLLRQNMLMQQHIRETDAKIKQMVQ</sequence>
<evidence type="ECO:0000259" key="4">
    <source>
        <dbReference type="PROSITE" id="PS50111"/>
    </source>
</evidence>
<dbReference type="InterPro" id="IPR004089">
    <property type="entry name" value="MCPsignal_dom"/>
</dbReference>
<keyword evidence="3" id="KW-0812">Transmembrane</keyword>
<evidence type="ECO:0000256" key="3">
    <source>
        <dbReference type="SAM" id="Phobius"/>
    </source>
</evidence>
<reference evidence="5 6" key="1">
    <citation type="submission" date="2019-05" db="EMBL/GenBank/DDBJ databases">
        <title>We sequenced the genome of Paenibacillus hemerocallicola KCTC 33185 for further insight into its adaptation and study the phylogeny of Paenibacillus.</title>
        <authorList>
            <person name="Narsing Rao M.P."/>
        </authorList>
    </citation>
    <scope>NUCLEOTIDE SEQUENCE [LARGE SCALE GENOMIC DNA]</scope>
    <source>
        <strain evidence="5 6">KCTC 33185</strain>
    </source>
</reference>
<protein>
    <recommendedName>
        <fullName evidence="4">Methyl-accepting transducer domain-containing protein</fullName>
    </recommendedName>
</protein>
<dbReference type="EMBL" id="VDCQ01000026">
    <property type="protein sequence ID" value="TNJ64689.1"/>
    <property type="molecule type" value="Genomic_DNA"/>
</dbReference>
<feature type="transmembrane region" description="Helical" evidence="3">
    <location>
        <begin position="160"/>
        <end position="178"/>
    </location>
</feature>
<dbReference type="GO" id="GO:0016020">
    <property type="term" value="C:membrane"/>
    <property type="evidence" value="ECO:0007669"/>
    <property type="project" value="InterPro"/>
</dbReference>
<organism evidence="5 6">
    <name type="scientific">Paenibacillus hemerocallicola</name>
    <dbReference type="NCBI Taxonomy" id="1172614"/>
    <lineage>
        <taxon>Bacteria</taxon>
        <taxon>Bacillati</taxon>
        <taxon>Bacillota</taxon>
        <taxon>Bacilli</taxon>
        <taxon>Bacillales</taxon>
        <taxon>Paenibacillaceae</taxon>
        <taxon>Paenibacillus</taxon>
    </lineage>
</organism>
<dbReference type="AlphaFoldDB" id="A0A5C4T8N2"/>
<dbReference type="PROSITE" id="PS50111">
    <property type="entry name" value="CHEMOTAXIS_TRANSDUC_2"/>
    <property type="match status" value="1"/>
</dbReference>
<keyword evidence="6" id="KW-1185">Reference proteome</keyword>
<feature type="transmembrane region" description="Helical" evidence="3">
    <location>
        <begin position="59"/>
        <end position="77"/>
    </location>
</feature>
<comment type="caution">
    <text evidence="5">The sequence shown here is derived from an EMBL/GenBank/DDBJ whole genome shotgun (WGS) entry which is preliminary data.</text>
</comment>
<dbReference type="PANTHER" id="PTHR32089">
    <property type="entry name" value="METHYL-ACCEPTING CHEMOTAXIS PROTEIN MCPB"/>
    <property type="match status" value="1"/>
</dbReference>
<dbReference type="SUPFAM" id="SSF58104">
    <property type="entry name" value="Methyl-accepting chemotaxis protein (MCP) signaling domain"/>
    <property type="match status" value="1"/>
</dbReference>
<keyword evidence="1 2" id="KW-0807">Transducer</keyword>
<dbReference type="OrthoDB" id="242546at2"/>
<gene>
    <name evidence="5" type="ORF">FE784_18775</name>
</gene>
<evidence type="ECO:0000256" key="1">
    <source>
        <dbReference type="ARBA" id="ARBA00023224"/>
    </source>
</evidence>
<proteinExistence type="predicted"/>
<dbReference type="Gene3D" id="1.10.287.950">
    <property type="entry name" value="Methyl-accepting chemotaxis protein"/>
    <property type="match status" value="1"/>
</dbReference>
<keyword evidence="3" id="KW-0472">Membrane</keyword>
<evidence type="ECO:0000313" key="5">
    <source>
        <dbReference type="EMBL" id="TNJ64689.1"/>
    </source>
</evidence>